<dbReference type="InterPro" id="IPR028973">
    <property type="entry name" value="PhnB-like"/>
</dbReference>
<name>A0A4P2QIM7_SORCE</name>
<proteinExistence type="predicted"/>
<evidence type="ECO:0000313" key="3">
    <source>
        <dbReference type="Proteomes" id="UP000295497"/>
    </source>
</evidence>
<evidence type="ECO:0000259" key="1">
    <source>
        <dbReference type="Pfam" id="PF06983"/>
    </source>
</evidence>
<dbReference type="EMBL" id="CP012672">
    <property type="protein sequence ID" value="AUX29769.1"/>
    <property type="molecule type" value="Genomic_DNA"/>
</dbReference>
<accession>A0A4P2QIM7</accession>
<protein>
    <recommendedName>
        <fullName evidence="1">PhnB-like domain-containing protein</fullName>
    </recommendedName>
</protein>
<feature type="domain" description="PhnB-like" evidence="1">
    <location>
        <begin position="128"/>
        <end position="243"/>
    </location>
</feature>
<dbReference type="CDD" id="cd06588">
    <property type="entry name" value="PhnB_like"/>
    <property type="match status" value="1"/>
</dbReference>
<evidence type="ECO:0000313" key="2">
    <source>
        <dbReference type="EMBL" id="AUX29769.1"/>
    </source>
</evidence>
<gene>
    <name evidence="2" type="ORF">SOCE836_018620</name>
</gene>
<sequence>MSYIDGFVTPVPTGKKAAYRELCAKAAQLFQEYGATRVVECWGDDVPDGKITDFKGAVKAEAGETIVFSWIVWPSKEVRDQASAKMRDDPRMQTTEDPPFDPKRMIWGGFAVLFDSGGEDRKAGTRVQKITPHLWYAKEAEEAARFYASIFPDSRVDRVTALPSDTPGGPAGSVKVVEFTLCGQPFMAISAGPLDPFNHSISFVVSCDDQAEVDRYWNALLEGGSAEQCGWLRDRFGVCWQIVPTALGDLMADPDPQKARRVSEAMLKMVKLDIAGLKAAHEAR</sequence>
<dbReference type="SUPFAM" id="SSF54593">
    <property type="entry name" value="Glyoxalase/Bleomycin resistance protein/Dihydroxybiphenyl dioxygenase"/>
    <property type="match status" value="1"/>
</dbReference>
<organism evidence="2 3">
    <name type="scientific">Sorangium cellulosum</name>
    <name type="common">Polyangium cellulosum</name>
    <dbReference type="NCBI Taxonomy" id="56"/>
    <lineage>
        <taxon>Bacteria</taxon>
        <taxon>Pseudomonadati</taxon>
        <taxon>Myxococcota</taxon>
        <taxon>Polyangia</taxon>
        <taxon>Polyangiales</taxon>
        <taxon>Polyangiaceae</taxon>
        <taxon>Sorangium</taxon>
    </lineage>
</organism>
<dbReference type="InterPro" id="IPR009874">
    <property type="entry name" value="DUF1428"/>
</dbReference>
<dbReference type="InterPro" id="IPR011008">
    <property type="entry name" value="Dimeric_a/b-barrel"/>
</dbReference>
<reference evidence="2 3" key="1">
    <citation type="submission" date="2015-09" db="EMBL/GenBank/DDBJ databases">
        <title>Sorangium comparison.</title>
        <authorList>
            <person name="Zaburannyi N."/>
            <person name="Bunk B."/>
            <person name="Overmann J."/>
            <person name="Mueller R."/>
        </authorList>
    </citation>
    <scope>NUCLEOTIDE SEQUENCE [LARGE SCALE GENOMIC DNA]</scope>
    <source>
        <strain evidence="2 3">So ce836</strain>
    </source>
</reference>
<dbReference type="InterPro" id="IPR029068">
    <property type="entry name" value="Glyas_Bleomycin-R_OHBP_Dase"/>
</dbReference>
<dbReference type="Gene3D" id="3.30.70.100">
    <property type="match status" value="1"/>
</dbReference>
<dbReference type="SUPFAM" id="SSF54909">
    <property type="entry name" value="Dimeric alpha+beta barrel"/>
    <property type="match status" value="1"/>
</dbReference>
<dbReference type="PANTHER" id="PTHR33990:SF2">
    <property type="entry name" value="PHNB-LIKE DOMAIN-CONTAINING PROTEIN"/>
    <property type="match status" value="1"/>
</dbReference>
<dbReference type="Gene3D" id="3.10.180.10">
    <property type="entry name" value="2,3-Dihydroxybiphenyl 1,2-Dioxygenase, domain 1"/>
    <property type="match status" value="1"/>
</dbReference>
<dbReference type="AlphaFoldDB" id="A0A4P2QIM7"/>
<dbReference type="Proteomes" id="UP000295497">
    <property type="component" value="Chromosome"/>
</dbReference>
<dbReference type="Pfam" id="PF06983">
    <property type="entry name" value="3-dmu-9_3-mt"/>
    <property type="match status" value="1"/>
</dbReference>
<dbReference type="PANTHER" id="PTHR33990">
    <property type="entry name" value="PROTEIN YJDN-RELATED"/>
    <property type="match status" value="1"/>
</dbReference>
<dbReference type="Pfam" id="PF07237">
    <property type="entry name" value="DUF1428"/>
    <property type="match status" value="1"/>
</dbReference>